<evidence type="ECO:0000313" key="2">
    <source>
        <dbReference type="EMBL" id="TCK71715.1"/>
    </source>
</evidence>
<comment type="caution">
    <text evidence="2">The sequence shown here is derived from an EMBL/GenBank/DDBJ whole genome shotgun (WGS) entry which is preliminary data.</text>
</comment>
<keyword evidence="1" id="KW-0812">Transmembrane</keyword>
<feature type="transmembrane region" description="Helical" evidence="1">
    <location>
        <begin position="117"/>
        <end position="135"/>
    </location>
</feature>
<dbReference type="RefSeq" id="WP_131998446.1">
    <property type="nucleotide sequence ID" value="NZ_SMGK01000005.1"/>
</dbReference>
<evidence type="ECO:0000256" key="1">
    <source>
        <dbReference type="SAM" id="Phobius"/>
    </source>
</evidence>
<gene>
    <name evidence="2" type="ORF">C7378_3005</name>
</gene>
<protein>
    <submittedName>
        <fullName evidence="2">Uncharacterized protein</fullName>
    </submittedName>
</protein>
<sequence length="341" mass="39396">MRHRLLIFLLLTIASLHCGSSIFYSNVGFINMQAYEGGQERMPFQSRALMMPVMRWARQNALLKRRATHTNDIDVAGAARERQTPERLLSSLIARICVLGLGILATLEGKRLGIKPWWLPWAVVLEILFVCYVARSAGQDYWYPYDFPQFLLFGVGSVLVLRRKWVPLLLMMPVMAANRETSIFLALLWFAAEWGEANRWRVITQSVALGTAWLLVQIYIYHLFKHNMSVIGNRFPANLMRLTVPTTWPQILSAFGFLWPFLWLYRKLLSPRHLRILYAMVPRCAVVLWFGIWTETRIFGEFTLLSAIFAAEMWTCSQAVITSPAHLKSYGRREQQVQALP</sequence>
<accession>A0A4R1L1A8</accession>
<keyword evidence="1" id="KW-1133">Transmembrane helix</keyword>
<keyword evidence="3" id="KW-1185">Reference proteome</keyword>
<feature type="transmembrane region" description="Helical" evidence="1">
    <location>
        <begin position="276"/>
        <end position="294"/>
    </location>
</feature>
<dbReference type="AlphaFoldDB" id="A0A4R1L1A8"/>
<feature type="transmembrane region" description="Helical" evidence="1">
    <location>
        <begin position="202"/>
        <end position="221"/>
    </location>
</feature>
<dbReference type="Proteomes" id="UP000295210">
    <property type="component" value="Unassembled WGS sequence"/>
</dbReference>
<feature type="transmembrane region" description="Helical" evidence="1">
    <location>
        <begin position="168"/>
        <end position="190"/>
    </location>
</feature>
<feature type="transmembrane region" description="Helical" evidence="1">
    <location>
        <begin position="88"/>
        <end position="105"/>
    </location>
</feature>
<name>A0A4R1L1A8_9BACT</name>
<keyword evidence="1" id="KW-0472">Membrane</keyword>
<feature type="transmembrane region" description="Helical" evidence="1">
    <location>
        <begin position="242"/>
        <end position="264"/>
    </location>
</feature>
<reference evidence="2 3" key="1">
    <citation type="submission" date="2019-03" db="EMBL/GenBank/DDBJ databases">
        <title>Genomic Encyclopedia of Type Strains, Phase IV (KMG-IV): sequencing the most valuable type-strain genomes for metagenomic binning, comparative biology and taxonomic classification.</title>
        <authorList>
            <person name="Goeker M."/>
        </authorList>
    </citation>
    <scope>NUCLEOTIDE SEQUENCE [LARGE SCALE GENOMIC DNA]</scope>
    <source>
        <strain evidence="2 3">DSM 103428</strain>
    </source>
</reference>
<dbReference type="EMBL" id="SMGK01000005">
    <property type="protein sequence ID" value="TCK71715.1"/>
    <property type="molecule type" value="Genomic_DNA"/>
</dbReference>
<evidence type="ECO:0000313" key="3">
    <source>
        <dbReference type="Proteomes" id="UP000295210"/>
    </source>
</evidence>
<organism evidence="2 3">
    <name type="scientific">Acidipila rosea</name>
    <dbReference type="NCBI Taxonomy" id="768535"/>
    <lineage>
        <taxon>Bacteria</taxon>
        <taxon>Pseudomonadati</taxon>
        <taxon>Acidobacteriota</taxon>
        <taxon>Terriglobia</taxon>
        <taxon>Terriglobales</taxon>
        <taxon>Acidobacteriaceae</taxon>
        <taxon>Acidipila</taxon>
    </lineage>
</organism>
<dbReference type="OrthoDB" id="112983at2"/>
<proteinExistence type="predicted"/>
<feature type="transmembrane region" description="Helical" evidence="1">
    <location>
        <begin position="141"/>
        <end position="161"/>
    </location>
</feature>